<protein>
    <submittedName>
        <fullName evidence="10">Unannotated protein</fullName>
    </submittedName>
</protein>
<dbReference type="InterPro" id="IPR059000">
    <property type="entry name" value="ATPase_P-type_domA"/>
</dbReference>
<accession>A0A6J7ESV5</accession>
<name>A0A6J7ESV5_9ZZZZ</name>
<feature type="transmembrane region" description="Helical" evidence="8">
    <location>
        <begin position="48"/>
        <end position="66"/>
    </location>
</feature>
<dbReference type="InterPro" id="IPR023214">
    <property type="entry name" value="HAD_sf"/>
</dbReference>
<dbReference type="Pfam" id="PF00702">
    <property type="entry name" value="Hydrolase"/>
    <property type="match status" value="1"/>
</dbReference>
<feature type="transmembrane region" description="Helical" evidence="8">
    <location>
        <begin position="644"/>
        <end position="664"/>
    </location>
</feature>
<dbReference type="InterPro" id="IPR044492">
    <property type="entry name" value="P_typ_ATPase_HD_dom"/>
</dbReference>
<reference evidence="10" key="1">
    <citation type="submission" date="2020-05" db="EMBL/GenBank/DDBJ databases">
        <authorList>
            <person name="Chiriac C."/>
            <person name="Salcher M."/>
            <person name="Ghai R."/>
            <person name="Kavagutti S V."/>
        </authorList>
    </citation>
    <scope>NUCLEOTIDE SEQUENCE</scope>
</reference>
<organism evidence="10">
    <name type="scientific">freshwater metagenome</name>
    <dbReference type="NCBI Taxonomy" id="449393"/>
    <lineage>
        <taxon>unclassified sequences</taxon>
        <taxon>metagenomes</taxon>
        <taxon>ecological metagenomes</taxon>
    </lineage>
</organism>
<dbReference type="GO" id="GO:0005524">
    <property type="term" value="F:ATP binding"/>
    <property type="evidence" value="ECO:0007669"/>
    <property type="project" value="UniProtKB-KW"/>
</dbReference>
<proteinExistence type="predicted"/>
<evidence type="ECO:0000256" key="4">
    <source>
        <dbReference type="ARBA" id="ARBA00022840"/>
    </source>
</evidence>
<dbReference type="SUPFAM" id="SSF56784">
    <property type="entry name" value="HAD-like"/>
    <property type="match status" value="1"/>
</dbReference>
<feature type="transmembrane region" description="Helical" evidence="8">
    <location>
        <begin position="225"/>
        <end position="243"/>
    </location>
</feature>
<evidence type="ECO:0000256" key="1">
    <source>
        <dbReference type="ARBA" id="ARBA00004141"/>
    </source>
</evidence>
<dbReference type="SFLD" id="SFLDS00003">
    <property type="entry name" value="Haloacid_Dehalogenase"/>
    <property type="match status" value="1"/>
</dbReference>
<gene>
    <name evidence="10" type="ORF">UFOPK3376_01766</name>
</gene>
<evidence type="ECO:0000256" key="5">
    <source>
        <dbReference type="ARBA" id="ARBA00022967"/>
    </source>
</evidence>
<evidence type="ECO:0000256" key="7">
    <source>
        <dbReference type="ARBA" id="ARBA00023136"/>
    </source>
</evidence>
<feature type="domain" description="Cation-transporting P-type ATPase N-terminal" evidence="9">
    <location>
        <begin position="4"/>
        <end position="68"/>
    </location>
</feature>
<keyword evidence="3" id="KW-0547">Nucleotide-binding</keyword>
<evidence type="ECO:0000259" key="9">
    <source>
        <dbReference type="SMART" id="SM00831"/>
    </source>
</evidence>
<dbReference type="AlphaFoldDB" id="A0A6J7ESV5"/>
<dbReference type="SFLD" id="SFLDG00002">
    <property type="entry name" value="C1.7:_P-type_atpase_like"/>
    <property type="match status" value="1"/>
</dbReference>
<evidence type="ECO:0000256" key="6">
    <source>
        <dbReference type="ARBA" id="ARBA00022989"/>
    </source>
</evidence>
<dbReference type="SUPFAM" id="SSF81660">
    <property type="entry name" value="Metal cation-transporting ATPase, ATP-binding domain N"/>
    <property type="match status" value="1"/>
</dbReference>
<feature type="transmembrane region" description="Helical" evidence="8">
    <location>
        <begin position="816"/>
        <end position="833"/>
    </location>
</feature>
<dbReference type="PANTHER" id="PTHR42861">
    <property type="entry name" value="CALCIUM-TRANSPORTING ATPASE"/>
    <property type="match status" value="1"/>
</dbReference>
<evidence type="ECO:0000256" key="3">
    <source>
        <dbReference type="ARBA" id="ARBA00022741"/>
    </source>
</evidence>
<dbReference type="Pfam" id="PF00689">
    <property type="entry name" value="Cation_ATPase_C"/>
    <property type="match status" value="1"/>
</dbReference>
<dbReference type="Gene3D" id="1.20.1110.10">
    <property type="entry name" value="Calcium-transporting ATPase, transmembrane domain"/>
    <property type="match status" value="2"/>
</dbReference>
<keyword evidence="4" id="KW-0067">ATP-binding</keyword>
<evidence type="ECO:0000313" key="10">
    <source>
        <dbReference type="EMBL" id="CAB4883209.1"/>
    </source>
</evidence>
<dbReference type="SUPFAM" id="SSF81665">
    <property type="entry name" value="Calcium ATPase, transmembrane domain M"/>
    <property type="match status" value="1"/>
</dbReference>
<dbReference type="PRINTS" id="PR00120">
    <property type="entry name" value="HATPASE"/>
</dbReference>
<dbReference type="EMBL" id="CAFBLP010000043">
    <property type="protein sequence ID" value="CAB4883209.1"/>
    <property type="molecule type" value="Genomic_DNA"/>
</dbReference>
<feature type="transmembrane region" description="Helical" evidence="8">
    <location>
        <begin position="786"/>
        <end position="804"/>
    </location>
</feature>
<feature type="transmembrane region" description="Helical" evidence="8">
    <location>
        <begin position="72"/>
        <end position="89"/>
    </location>
</feature>
<dbReference type="SFLD" id="SFLDF00027">
    <property type="entry name" value="p-type_atpase"/>
    <property type="match status" value="1"/>
</dbReference>
<dbReference type="InterPro" id="IPR008250">
    <property type="entry name" value="ATPase_P-typ_transduc_dom_A_sf"/>
</dbReference>
<dbReference type="SMART" id="SM00831">
    <property type="entry name" value="Cation_ATPase_N"/>
    <property type="match status" value="1"/>
</dbReference>
<dbReference type="InterPro" id="IPR036412">
    <property type="entry name" value="HAD-like_sf"/>
</dbReference>
<dbReference type="Pfam" id="PF00122">
    <property type="entry name" value="E1-E2_ATPase"/>
    <property type="match status" value="1"/>
</dbReference>
<dbReference type="InterPro" id="IPR004014">
    <property type="entry name" value="ATPase_P-typ_cation-transptr_N"/>
</dbReference>
<dbReference type="SUPFAM" id="SSF81653">
    <property type="entry name" value="Calcium ATPase, transduction domain A"/>
    <property type="match status" value="1"/>
</dbReference>
<dbReference type="PROSITE" id="PS00154">
    <property type="entry name" value="ATPASE_E1_E2"/>
    <property type="match status" value="1"/>
</dbReference>
<comment type="subcellular location">
    <subcellularLocation>
        <location evidence="1">Membrane</location>
        <topology evidence="1">Multi-pass membrane protein</topology>
    </subcellularLocation>
</comment>
<dbReference type="Gene3D" id="2.70.150.10">
    <property type="entry name" value="Calcium-transporting ATPase, cytoplasmic transduction domain A"/>
    <property type="match status" value="1"/>
</dbReference>
<dbReference type="InterPro" id="IPR006068">
    <property type="entry name" value="ATPase_P-typ_cation-transptr_C"/>
</dbReference>
<evidence type="ECO:0000256" key="2">
    <source>
        <dbReference type="ARBA" id="ARBA00022692"/>
    </source>
</evidence>
<dbReference type="InterPro" id="IPR023299">
    <property type="entry name" value="ATPase_P-typ_cyto_dom_N"/>
</dbReference>
<keyword evidence="5" id="KW-1278">Translocase</keyword>
<dbReference type="NCBIfam" id="TIGR01494">
    <property type="entry name" value="ATPase_P-type"/>
    <property type="match status" value="2"/>
</dbReference>
<keyword evidence="2 8" id="KW-0812">Transmembrane</keyword>
<dbReference type="InterPro" id="IPR023298">
    <property type="entry name" value="ATPase_P-typ_TM_dom_sf"/>
</dbReference>
<keyword evidence="6 8" id="KW-1133">Transmembrane helix</keyword>
<dbReference type="InterPro" id="IPR018303">
    <property type="entry name" value="ATPase_P-typ_P_site"/>
</dbReference>
<feature type="transmembrane region" description="Helical" evidence="8">
    <location>
        <begin position="712"/>
        <end position="736"/>
    </location>
</feature>
<evidence type="ECO:0000256" key="8">
    <source>
        <dbReference type="SAM" id="Phobius"/>
    </source>
</evidence>
<sequence length="838" mass="88624">MDVTRFQVPVGVEGLSTDESRQRLAADGPNQLVAASARGRWKRWLGPFADPMVVLLLVAAPTYLLIGQKTDAIVVFVALVPIAGVGWLLEARAERTLEKLRGLIAPTATALRDGQFVVVSTDDIVVDDVIALHEGDIVPADAVLIDLTQFQVDESALSGESLPASKSLHGTDDERSAWAGTTVLAGRAVARVTATGPRTHYGRIGVLVAGVRPPKTPLQRALGRLVRVLAVVAALVCAAVMAAELVRGRGMGEAVIAGVSLAIAAMPEEFSMVYALYLALGAWELARGDALVRRLPGVETLGSTTVICTDKTGTLTFGRLDVASLVTSDGAVHDATLLAAEMTPALRALLDDAVLACEPDPYDPLDRAIVDHARRAGIDVDALHRAALVADWPFDQNDNYITHLWHLPDGTHRVVAKGSIEGVMRHAGTPIGGEIDRIAQSAHTSLAELGMRMVAVAGGPSAGPSGDRQRDEVSLSYVGLVGFSDPVRDGVAEALEQCRTAGIRVIMITGDHPATAHAVAEGLNLPHDGQDGDLIATGDDLDAATDAEFDALAASANVFARSRPEHKHRLVVALRRQGEVVAMTGDGTNDAPALRAADIGVAMGRRGTEVAREAATIVLLDDNFATIVAAVRNGRRIYDNLARAFGYLVAFHAPLLIAALVVPLAGKPLLLLPVQLILLELLLHPVVSLVFQADPADADVMTRDPLPASSGLGWHALWRPYAVGVVLALGILALYLGALHRGWSTEQARGLGFATLLASQAFLLIVERSPHAPIWRTGLRPTRQLAGALLVIVGVTVASVYVGPFARLLQMEPFPAVGWLVMLGVIVVSTLWSEPLKR</sequence>
<keyword evidence="7 8" id="KW-0472">Membrane</keyword>
<dbReference type="FunFam" id="3.40.50.1000:FF:000193">
    <property type="entry name" value="Plasma membrane calcium-transporting ATPase 2"/>
    <property type="match status" value="1"/>
</dbReference>
<dbReference type="InterPro" id="IPR001757">
    <property type="entry name" value="P_typ_ATPase"/>
</dbReference>
<dbReference type="Gene3D" id="3.40.50.1000">
    <property type="entry name" value="HAD superfamily/HAD-like"/>
    <property type="match status" value="2"/>
</dbReference>
<dbReference type="GO" id="GO:0016020">
    <property type="term" value="C:membrane"/>
    <property type="evidence" value="ECO:0007669"/>
    <property type="project" value="UniProtKB-SubCell"/>
</dbReference>
<dbReference type="Pfam" id="PF00690">
    <property type="entry name" value="Cation_ATPase_N"/>
    <property type="match status" value="1"/>
</dbReference>
<dbReference type="PRINTS" id="PR00119">
    <property type="entry name" value="CATATPASE"/>
</dbReference>
<dbReference type="GO" id="GO:0016887">
    <property type="term" value="F:ATP hydrolysis activity"/>
    <property type="evidence" value="ECO:0007669"/>
    <property type="project" value="InterPro"/>
</dbReference>
<feature type="transmembrane region" description="Helical" evidence="8">
    <location>
        <begin position="255"/>
        <end position="277"/>
    </location>
</feature>
<dbReference type="Gene3D" id="3.40.1110.10">
    <property type="entry name" value="Calcium-transporting ATPase, cytoplasmic domain N"/>
    <property type="match status" value="2"/>
</dbReference>